<dbReference type="GO" id="GO:0006426">
    <property type="term" value="P:glycyl-tRNA aminoacylation"/>
    <property type="evidence" value="ECO:0007669"/>
    <property type="project" value="UniProtKB-UniRule"/>
</dbReference>
<keyword evidence="5 11" id="KW-0436">Ligase</keyword>
<evidence type="ECO:0000313" key="13">
    <source>
        <dbReference type="EMBL" id="MBR0654893.1"/>
    </source>
</evidence>
<sequence length="717" mass="77284">MPELLMELFSEEIPARMQARAGEEFCASFRTAAGALVAGGEARAFWGPRRITLHVTGLASEVPGQSVVERGPRLSAPDQAMAGFLKRHGATREALVAEGDYWVLRRETAAEPMDAWLARTIPALIRKLAWPKSMRWEGSFAWVRPLRRVLCVFDGAVVPFALGEDAPGIVAGDLTEGHRVQAPGAFAVRSFADYEAGLRERFVVLDAGERARIIEDGLARLAGERGFAVVPDAGLLAEVAGLVERPVPLMGRIDDAFMDLPPEVMRTTMRVNQKYFSMTTPDGRAAPGFGVVANIAAKDGGAAIIAGNERVLRARLSDARFFWDQDRKQTLESFLPKLDSVVFHAKLGTQGQRVARLEKLAGEIAGRIGADAALAARAARLAKADLASGMVGEFPELQGVMGRYYALADGEDARVAEAIGAHYRPLGPGDAVPVEAIAVSVALADKIDQLAGFFRHGEKPTGSGDPYALRRAALGVIRIVREAGLKVGLRPFLFAAVQTVNLDAHMQHRASVDDRRDELSDLVEAPVVADAPAEWHTSSSNVAAEVLDFLTERLRVQLRAEGARHDILTAVLATGVDDDLVRLLARTEAVRAFLETEAGTNLLAAAKRAQNILRIEEKKEGAAFPPGFSAASGAPDQERALAKALATARIEVDQSLGQEDLEAAMVAMAQLRSPLDAFFEHVIVNDSDNEIRHNRLQLLAGLRAVLDQVADFSKIEG</sequence>
<comment type="caution">
    <text evidence="13">The sequence shown here is derived from an EMBL/GenBank/DDBJ whole genome shotgun (WGS) entry which is preliminary data.</text>
</comment>
<evidence type="ECO:0000256" key="7">
    <source>
        <dbReference type="ARBA" id="ARBA00022840"/>
    </source>
</evidence>
<evidence type="ECO:0000259" key="12">
    <source>
        <dbReference type="Pfam" id="PF05746"/>
    </source>
</evidence>
<dbReference type="AlphaFoldDB" id="A0AAF1JYE7"/>
<name>A0AAF1JYE7_9PROT</name>
<dbReference type="EC" id="6.1.1.14" evidence="11"/>
<keyword evidence="6 11" id="KW-0547">Nucleotide-binding</keyword>
<dbReference type="GO" id="GO:0005829">
    <property type="term" value="C:cytosol"/>
    <property type="evidence" value="ECO:0007669"/>
    <property type="project" value="TreeGrafter"/>
</dbReference>
<evidence type="ECO:0000256" key="10">
    <source>
        <dbReference type="ARBA" id="ARBA00047937"/>
    </source>
</evidence>
<dbReference type="HAMAP" id="MF_00255">
    <property type="entry name" value="Gly_tRNA_synth_beta"/>
    <property type="match status" value="1"/>
</dbReference>
<keyword evidence="14" id="KW-1185">Reference proteome</keyword>
<dbReference type="EMBL" id="JAAEDH010000006">
    <property type="protein sequence ID" value="MBR0654893.1"/>
    <property type="molecule type" value="Genomic_DNA"/>
</dbReference>
<dbReference type="RefSeq" id="WP_211873709.1">
    <property type="nucleotide sequence ID" value="NZ_JAAEDH010000006.1"/>
</dbReference>
<dbReference type="GO" id="GO:0006420">
    <property type="term" value="P:arginyl-tRNA aminoacylation"/>
    <property type="evidence" value="ECO:0007669"/>
    <property type="project" value="InterPro"/>
</dbReference>
<dbReference type="GO" id="GO:0004814">
    <property type="term" value="F:arginine-tRNA ligase activity"/>
    <property type="evidence" value="ECO:0007669"/>
    <property type="project" value="InterPro"/>
</dbReference>
<dbReference type="Proteomes" id="UP001196068">
    <property type="component" value="Unassembled WGS sequence"/>
</dbReference>
<dbReference type="Pfam" id="PF02092">
    <property type="entry name" value="tRNA_synt_2f"/>
    <property type="match status" value="1"/>
</dbReference>
<comment type="subcellular location">
    <subcellularLocation>
        <location evidence="1 11">Cytoplasm</location>
    </subcellularLocation>
</comment>
<dbReference type="GO" id="GO:0004820">
    <property type="term" value="F:glycine-tRNA ligase activity"/>
    <property type="evidence" value="ECO:0007669"/>
    <property type="project" value="UniProtKB-UniRule"/>
</dbReference>
<gene>
    <name evidence="11" type="primary">glyS</name>
    <name evidence="13" type="ORF">GXW79_07365</name>
</gene>
<dbReference type="SUPFAM" id="SSF109604">
    <property type="entry name" value="HD-domain/PDEase-like"/>
    <property type="match status" value="1"/>
</dbReference>
<dbReference type="PRINTS" id="PR01045">
    <property type="entry name" value="TRNASYNTHGB"/>
</dbReference>
<dbReference type="InterPro" id="IPR008909">
    <property type="entry name" value="DALR_anticod-bd"/>
</dbReference>
<organism evidence="13 14">
    <name type="scientific">Plastoroseomonas arctica</name>
    <dbReference type="NCBI Taxonomy" id="1509237"/>
    <lineage>
        <taxon>Bacteria</taxon>
        <taxon>Pseudomonadati</taxon>
        <taxon>Pseudomonadota</taxon>
        <taxon>Alphaproteobacteria</taxon>
        <taxon>Acetobacterales</taxon>
        <taxon>Acetobacteraceae</taxon>
        <taxon>Plastoroseomonas</taxon>
    </lineage>
</organism>
<evidence type="ECO:0000256" key="11">
    <source>
        <dbReference type="HAMAP-Rule" id="MF_00255"/>
    </source>
</evidence>
<proteinExistence type="inferred from homology"/>
<comment type="similarity">
    <text evidence="2 11">Belongs to the class-II aminoacyl-tRNA synthetase family.</text>
</comment>
<dbReference type="NCBIfam" id="TIGR00211">
    <property type="entry name" value="glyS"/>
    <property type="match status" value="1"/>
</dbReference>
<keyword evidence="9 11" id="KW-0030">Aminoacyl-tRNA synthetase</keyword>
<evidence type="ECO:0000256" key="9">
    <source>
        <dbReference type="ARBA" id="ARBA00023146"/>
    </source>
</evidence>
<feature type="domain" description="DALR anticodon binding" evidence="12">
    <location>
        <begin position="603"/>
        <end position="709"/>
    </location>
</feature>
<dbReference type="InterPro" id="IPR015944">
    <property type="entry name" value="Gly-tRNA-synth_bsu"/>
</dbReference>
<dbReference type="PANTHER" id="PTHR30075:SF2">
    <property type="entry name" value="GLYCINE--TRNA LIGASE, CHLOROPLASTIC_MITOCHONDRIAL 2"/>
    <property type="match status" value="1"/>
</dbReference>
<reference evidence="13" key="2">
    <citation type="journal article" date="2021" name="Syst. Appl. Microbiol.">
        <title>Roseomonas hellenica sp. nov., isolated from roots of wild-growing Alkanna tinctoria.</title>
        <authorList>
            <person name="Rat A."/>
            <person name="Naranjo H.D."/>
            <person name="Lebbe L."/>
            <person name="Cnockaert M."/>
            <person name="Krigas N."/>
            <person name="Grigoriadou K."/>
            <person name="Maloupa E."/>
            <person name="Willems A."/>
        </authorList>
    </citation>
    <scope>NUCLEOTIDE SEQUENCE</scope>
    <source>
        <strain evidence="13">LMG 28251</strain>
    </source>
</reference>
<keyword evidence="8 11" id="KW-0648">Protein biosynthesis</keyword>
<protein>
    <recommendedName>
        <fullName evidence="11">Glycine--tRNA ligase beta subunit</fullName>
        <ecNumber evidence="11">6.1.1.14</ecNumber>
    </recommendedName>
    <alternativeName>
        <fullName evidence="11">Glycyl-tRNA synthetase beta subunit</fullName>
        <shortName evidence="11">GlyRS</shortName>
    </alternativeName>
</protein>
<evidence type="ECO:0000256" key="3">
    <source>
        <dbReference type="ARBA" id="ARBA00011209"/>
    </source>
</evidence>
<keyword evidence="7 11" id="KW-0067">ATP-binding</keyword>
<evidence type="ECO:0000313" key="14">
    <source>
        <dbReference type="Proteomes" id="UP001196068"/>
    </source>
</evidence>
<keyword evidence="4 11" id="KW-0963">Cytoplasm</keyword>
<reference evidence="13" key="1">
    <citation type="submission" date="2020-01" db="EMBL/GenBank/DDBJ databases">
        <authorList>
            <person name="Rat A."/>
        </authorList>
    </citation>
    <scope>NUCLEOTIDE SEQUENCE</scope>
    <source>
        <strain evidence="13">LMG 28251</strain>
    </source>
</reference>
<evidence type="ECO:0000256" key="5">
    <source>
        <dbReference type="ARBA" id="ARBA00022598"/>
    </source>
</evidence>
<dbReference type="GO" id="GO:0005524">
    <property type="term" value="F:ATP binding"/>
    <property type="evidence" value="ECO:0007669"/>
    <property type="project" value="UniProtKB-UniRule"/>
</dbReference>
<dbReference type="InterPro" id="IPR006194">
    <property type="entry name" value="Gly-tRNA-synth_heterodimer"/>
</dbReference>
<dbReference type="Pfam" id="PF05746">
    <property type="entry name" value="DALR_1"/>
    <property type="match status" value="1"/>
</dbReference>
<dbReference type="PROSITE" id="PS50861">
    <property type="entry name" value="AA_TRNA_LIGASE_II_GLYAB"/>
    <property type="match status" value="1"/>
</dbReference>
<comment type="subunit">
    <text evidence="3 11">Tetramer of two alpha and two beta subunits.</text>
</comment>
<evidence type="ECO:0000256" key="2">
    <source>
        <dbReference type="ARBA" id="ARBA00008226"/>
    </source>
</evidence>
<evidence type="ECO:0000256" key="6">
    <source>
        <dbReference type="ARBA" id="ARBA00022741"/>
    </source>
</evidence>
<evidence type="ECO:0000256" key="8">
    <source>
        <dbReference type="ARBA" id="ARBA00022917"/>
    </source>
</evidence>
<accession>A0AAF1JYE7</accession>
<evidence type="ECO:0000256" key="1">
    <source>
        <dbReference type="ARBA" id="ARBA00004496"/>
    </source>
</evidence>
<evidence type="ECO:0000256" key="4">
    <source>
        <dbReference type="ARBA" id="ARBA00022490"/>
    </source>
</evidence>
<comment type="catalytic activity">
    <reaction evidence="10 11">
        <text>tRNA(Gly) + glycine + ATP = glycyl-tRNA(Gly) + AMP + diphosphate</text>
        <dbReference type="Rhea" id="RHEA:16013"/>
        <dbReference type="Rhea" id="RHEA-COMP:9664"/>
        <dbReference type="Rhea" id="RHEA-COMP:9683"/>
        <dbReference type="ChEBI" id="CHEBI:30616"/>
        <dbReference type="ChEBI" id="CHEBI:33019"/>
        <dbReference type="ChEBI" id="CHEBI:57305"/>
        <dbReference type="ChEBI" id="CHEBI:78442"/>
        <dbReference type="ChEBI" id="CHEBI:78522"/>
        <dbReference type="ChEBI" id="CHEBI:456215"/>
        <dbReference type="EC" id="6.1.1.14"/>
    </reaction>
</comment>
<dbReference type="PANTHER" id="PTHR30075">
    <property type="entry name" value="GLYCYL-TRNA SYNTHETASE"/>
    <property type="match status" value="1"/>
</dbReference>